<name>A0A1V8S9E0_9PEZI</name>
<sequence>MPTSAVLPVEALNETAERLVKLMGSQEAKLMGSQEATKLELDALRAAFTTHTNTLTKLADEFTKLIERGLETRKYFDSAAETLTQLVNLLTKSSEGGQPATSKSADATDRVIELMKPLIEEIIAGKQVTLQRAEQGTSSKTLFTDAPQRKISSIHDAAVSLESGAEFAKCGGDQGGGDERCEEVVALCTRRPGRILRPRKPTIYKE</sequence>
<dbReference type="InParanoid" id="A0A1V8S9E0"/>
<protein>
    <submittedName>
        <fullName evidence="1">Uncharacterized protein</fullName>
    </submittedName>
</protein>
<dbReference type="AlphaFoldDB" id="A0A1V8S9E0"/>
<reference evidence="2" key="1">
    <citation type="submission" date="2017-03" db="EMBL/GenBank/DDBJ databases">
        <title>Genomes of endolithic fungi from Antarctica.</title>
        <authorList>
            <person name="Coleine C."/>
            <person name="Masonjones S."/>
            <person name="Stajich J.E."/>
        </authorList>
    </citation>
    <scope>NUCLEOTIDE SEQUENCE [LARGE SCALE GENOMIC DNA]</scope>
    <source>
        <strain evidence="2">CCFEE 5527</strain>
    </source>
</reference>
<organism evidence="1 2">
    <name type="scientific">Cryoendolithus antarcticus</name>
    <dbReference type="NCBI Taxonomy" id="1507870"/>
    <lineage>
        <taxon>Eukaryota</taxon>
        <taxon>Fungi</taxon>
        <taxon>Dikarya</taxon>
        <taxon>Ascomycota</taxon>
        <taxon>Pezizomycotina</taxon>
        <taxon>Dothideomycetes</taxon>
        <taxon>Dothideomycetidae</taxon>
        <taxon>Cladosporiales</taxon>
        <taxon>Cladosporiaceae</taxon>
        <taxon>Cryoendolithus</taxon>
    </lineage>
</organism>
<gene>
    <name evidence="1" type="ORF">B0A48_18694</name>
</gene>
<proteinExistence type="predicted"/>
<dbReference type="EMBL" id="NAJO01000084">
    <property type="protein sequence ID" value="OQN95617.1"/>
    <property type="molecule type" value="Genomic_DNA"/>
</dbReference>
<dbReference type="Proteomes" id="UP000192596">
    <property type="component" value="Unassembled WGS sequence"/>
</dbReference>
<evidence type="ECO:0000313" key="2">
    <source>
        <dbReference type="Proteomes" id="UP000192596"/>
    </source>
</evidence>
<accession>A0A1V8S9E0</accession>
<evidence type="ECO:0000313" key="1">
    <source>
        <dbReference type="EMBL" id="OQN95617.1"/>
    </source>
</evidence>
<keyword evidence="2" id="KW-1185">Reference proteome</keyword>
<comment type="caution">
    <text evidence="1">The sequence shown here is derived from an EMBL/GenBank/DDBJ whole genome shotgun (WGS) entry which is preliminary data.</text>
</comment>